<feature type="compositionally biased region" description="Low complexity" evidence="1">
    <location>
        <begin position="624"/>
        <end position="638"/>
    </location>
</feature>
<dbReference type="EMBL" id="JAQQWE010000011">
    <property type="protein sequence ID" value="KAK7936604.1"/>
    <property type="molecule type" value="Genomic_DNA"/>
</dbReference>
<proteinExistence type="predicted"/>
<keyword evidence="3" id="KW-1185">Reference proteome</keyword>
<feature type="compositionally biased region" description="Basic and acidic residues" evidence="1">
    <location>
        <begin position="36"/>
        <end position="47"/>
    </location>
</feature>
<dbReference type="RefSeq" id="XP_066692353.1">
    <property type="nucleotide sequence ID" value="XM_066851264.1"/>
</dbReference>
<sequence>MPPFFFNHGEHGGDVPEPGVPEDAVPALEALAANDGLRDQSLRRFEADAPPSYKSSEPEDFGYDEFLEPPPPPAAHDDHHHLGDDLPEDVVQTLERPLNEAELESIAAAAHVLLSPAEVFYADALREDERMPFSNSFREAAVGTRRQGLVVRHVLKNRWRKLGVWNPAWGFAGRNVTPADRYRDWRWPWEPQAAEDRDAVEENRKRLVLRALRGRQNLRRAEHVPGPPQAHLEPDSSQEEAEAFLITRPWFVFRLERFEDTVRCNRLDRATRIQYKGRLGPTVKERWQARGEWRREFNFAAGFEVERVASWKWRHESPSPEPEDLSCITKPLQSVGLRTYHNDLHFTPSEFDEIEVLERRMDKRPENSWIVGLADFDQPPIPGQVHRDVEDRDLSLHFSRTQSTAADGQKDAQPTFGMFGTGSSASGLGLFGSALNNESPSQQESTGEPGKPENPEDPMDLDEPSSKQSADDAELPAPRQSARASASRKREAEAPLPDPSPPKKTRRVKTATEVKVVLPAGAKRGRPAGRPRSLLDQKAEALLQQKKAEAVAAKKKKKKKDAPEKTPAARRGRPPKREQTQEEMAVELAKGCKTAAPVPALEPAAVAARRGRPPKIVKAAKPSVAVARAKQRAAAAKKVPGKRGRPARGQGAPADELASVAESSAPGAATPPKPRRGRPLKAQVQSQEVEEKATSAKATRRKSEAAAPEETAATPRTRDRPAKAASTTASATKKNKKETAPEEEVVPTPRSRGRPARASTAAAASGEVIPTPQRRGRPAKTTTPAASAATAEKKSEAAAPEEDATPRRGRPSKARAQEKTTANVATAALEKSKQQGNTTEGGATITPRRGRPSKASTAAAENAKTPVSEETATSRSRGRAGKPAVAAVSMTDKAKQPATEEGAVDTPKRRGRPARKSLQGGEDDSNPAATTAVNGATSAKKKTAATPNKKAAATTTTPQRASTGRVTKRTAVTNGSSKAKTPSTASPAGRGRGRPKKA</sequence>
<reference evidence="2 3" key="1">
    <citation type="submission" date="2023-01" db="EMBL/GenBank/DDBJ databases">
        <title>Analysis of 21 Apiospora genomes using comparative genomics revels a genus with tremendous synthesis potential of carbohydrate active enzymes and secondary metabolites.</title>
        <authorList>
            <person name="Sorensen T."/>
        </authorList>
    </citation>
    <scope>NUCLEOTIDE SEQUENCE [LARGE SCALE GENOMIC DNA]</scope>
    <source>
        <strain evidence="2 3">CBS 24483</strain>
    </source>
</reference>
<feature type="region of interest" description="Disordered" evidence="1">
    <location>
        <begin position="1"/>
        <end position="23"/>
    </location>
</feature>
<feature type="compositionally biased region" description="Basic and acidic residues" evidence="1">
    <location>
        <begin position="75"/>
        <end position="84"/>
    </location>
</feature>
<dbReference type="GeneID" id="92084326"/>
<dbReference type="Proteomes" id="UP001391051">
    <property type="component" value="Unassembled WGS sequence"/>
</dbReference>
<feature type="compositionally biased region" description="Low complexity" evidence="1">
    <location>
        <begin position="746"/>
        <end position="766"/>
    </location>
</feature>
<feature type="compositionally biased region" description="Low complexity" evidence="1">
    <location>
        <begin position="476"/>
        <end position="485"/>
    </location>
</feature>
<feature type="region of interest" description="Disordered" evidence="1">
    <location>
        <begin position="36"/>
        <end position="85"/>
    </location>
</feature>
<comment type="caution">
    <text evidence="2">The sequence shown here is derived from an EMBL/GenBank/DDBJ whole genome shotgun (WGS) entry which is preliminary data.</text>
</comment>
<protein>
    <submittedName>
        <fullName evidence="2">Uncharacterized protein</fullName>
    </submittedName>
</protein>
<feature type="compositionally biased region" description="Low complexity" evidence="1">
    <location>
        <begin position="779"/>
        <end position="790"/>
    </location>
</feature>
<evidence type="ECO:0000313" key="3">
    <source>
        <dbReference type="Proteomes" id="UP001391051"/>
    </source>
</evidence>
<feature type="compositionally biased region" description="Low complexity" evidence="1">
    <location>
        <begin position="944"/>
        <end position="957"/>
    </location>
</feature>
<feature type="compositionally biased region" description="Acidic residues" evidence="1">
    <location>
        <begin position="58"/>
        <end position="67"/>
    </location>
</feature>
<feature type="compositionally biased region" description="Polar residues" evidence="1">
    <location>
        <begin position="958"/>
        <end position="986"/>
    </location>
</feature>
<feature type="compositionally biased region" description="Polar residues" evidence="1">
    <location>
        <begin position="436"/>
        <end position="446"/>
    </location>
</feature>
<dbReference type="PRINTS" id="PR00929">
    <property type="entry name" value="ATHOOK"/>
</dbReference>
<feature type="region of interest" description="Disordered" evidence="1">
    <location>
        <begin position="400"/>
        <end position="590"/>
    </location>
</feature>
<dbReference type="SMART" id="SM00384">
    <property type="entry name" value="AT_hook"/>
    <property type="match status" value="10"/>
</dbReference>
<gene>
    <name evidence="2" type="ORF">PG986_015042</name>
</gene>
<evidence type="ECO:0000256" key="1">
    <source>
        <dbReference type="SAM" id="MobiDB-lite"/>
    </source>
</evidence>
<accession>A0ABR1PRF4</accession>
<evidence type="ECO:0000313" key="2">
    <source>
        <dbReference type="EMBL" id="KAK7936604.1"/>
    </source>
</evidence>
<organism evidence="2 3">
    <name type="scientific">Apiospora aurea</name>
    <dbReference type="NCBI Taxonomy" id="335848"/>
    <lineage>
        <taxon>Eukaryota</taxon>
        <taxon>Fungi</taxon>
        <taxon>Dikarya</taxon>
        <taxon>Ascomycota</taxon>
        <taxon>Pezizomycotina</taxon>
        <taxon>Sordariomycetes</taxon>
        <taxon>Xylariomycetidae</taxon>
        <taxon>Amphisphaeriales</taxon>
        <taxon>Apiosporaceae</taxon>
        <taxon>Apiospora</taxon>
    </lineage>
</organism>
<dbReference type="InterPro" id="IPR017956">
    <property type="entry name" value="AT_hook_DNA-bd_motif"/>
</dbReference>
<feature type="compositionally biased region" description="Low complexity" evidence="1">
    <location>
        <begin position="705"/>
        <end position="715"/>
    </location>
</feature>
<name>A0ABR1PRF4_9PEZI</name>
<feature type="compositionally biased region" description="Low complexity" evidence="1">
    <location>
        <begin position="723"/>
        <end position="732"/>
    </location>
</feature>
<feature type="compositionally biased region" description="Low complexity" evidence="1">
    <location>
        <begin position="421"/>
        <end position="435"/>
    </location>
</feature>
<feature type="region of interest" description="Disordered" evidence="1">
    <location>
        <begin position="604"/>
        <end position="998"/>
    </location>
</feature>